<keyword evidence="13" id="KW-0472">Membrane</keyword>
<keyword evidence="4" id="KW-1003">Cell membrane</keyword>
<evidence type="ECO:0000256" key="7">
    <source>
        <dbReference type="ARBA" id="ARBA00022692"/>
    </source>
</evidence>
<dbReference type="InterPro" id="IPR003594">
    <property type="entry name" value="HATPase_dom"/>
</dbReference>
<keyword evidence="9 14" id="KW-0418">Kinase</keyword>
<dbReference type="PROSITE" id="PS50109">
    <property type="entry name" value="HIS_KIN"/>
    <property type="match status" value="1"/>
</dbReference>
<evidence type="ECO:0000256" key="3">
    <source>
        <dbReference type="ARBA" id="ARBA00012438"/>
    </source>
</evidence>
<evidence type="ECO:0000256" key="1">
    <source>
        <dbReference type="ARBA" id="ARBA00000085"/>
    </source>
</evidence>
<dbReference type="PANTHER" id="PTHR45528">
    <property type="entry name" value="SENSOR HISTIDINE KINASE CPXA"/>
    <property type="match status" value="1"/>
</dbReference>
<keyword evidence="8" id="KW-0547">Nucleotide-binding</keyword>
<proteinExistence type="predicted"/>
<evidence type="ECO:0000256" key="4">
    <source>
        <dbReference type="ARBA" id="ARBA00022475"/>
    </source>
</evidence>
<keyword evidence="6" id="KW-0808">Transferase</keyword>
<keyword evidence="15" id="KW-1185">Reference proteome</keyword>
<organism evidence="14 15">
    <name type="scientific">Metabacillus sediminilitoris</name>
    <dbReference type="NCBI Taxonomy" id="2567941"/>
    <lineage>
        <taxon>Bacteria</taxon>
        <taxon>Bacillati</taxon>
        <taxon>Bacillota</taxon>
        <taxon>Bacilli</taxon>
        <taxon>Bacillales</taxon>
        <taxon>Bacillaceae</taxon>
        <taxon>Metabacillus</taxon>
    </lineage>
</organism>
<evidence type="ECO:0000313" key="15">
    <source>
        <dbReference type="Proteomes" id="UP000310334"/>
    </source>
</evidence>
<evidence type="ECO:0000256" key="9">
    <source>
        <dbReference type="ARBA" id="ARBA00022777"/>
    </source>
</evidence>
<dbReference type="Pfam" id="PF00512">
    <property type="entry name" value="HisKA"/>
    <property type="match status" value="1"/>
</dbReference>
<evidence type="ECO:0000256" key="6">
    <source>
        <dbReference type="ARBA" id="ARBA00022679"/>
    </source>
</evidence>
<name>A0A4S4BRJ8_9BACI</name>
<dbReference type="PRINTS" id="PR00344">
    <property type="entry name" value="BCTRLSENSOR"/>
</dbReference>
<accession>A0A4S4BRJ8</accession>
<dbReference type="RefSeq" id="WP_136356422.1">
    <property type="nucleotide sequence ID" value="NZ_CP046266.1"/>
</dbReference>
<dbReference type="Gene3D" id="1.10.287.130">
    <property type="match status" value="1"/>
</dbReference>
<dbReference type="SMART" id="SM00388">
    <property type="entry name" value="HisKA"/>
    <property type="match status" value="1"/>
</dbReference>
<evidence type="ECO:0000256" key="10">
    <source>
        <dbReference type="ARBA" id="ARBA00022840"/>
    </source>
</evidence>
<keyword evidence="11" id="KW-1133">Transmembrane helix</keyword>
<evidence type="ECO:0000313" key="14">
    <source>
        <dbReference type="EMBL" id="THF77623.1"/>
    </source>
</evidence>
<dbReference type="EC" id="2.7.13.3" evidence="3"/>
<comment type="catalytic activity">
    <reaction evidence="1">
        <text>ATP + protein L-histidine = ADP + protein N-phospho-L-histidine.</text>
        <dbReference type="EC" id="2.7.13.3"/>
    </reaction>
</comment>
<keyword evidence="10" id="KW-0067">ATP-binding</keyword>
<dbReference type="InterPro" id="IPR003661">
    <property type="entry name" value="HisK_dim/P_dom"/>
</dbReference>
<dbReference type="Gene3D" id="6.10.340.10">
    <property type="match status" value="1"/>
</dbReference>
<dbReference type="InterPro" id="IPR036097">
    <property type="entry name" value="HisK_dim/P_sf"/>
</dbReference>
<dbReference type="InterPro" id="IPR004358">
    <property type="entry name" value="Sig_transdc_His_kin-like_C"/>
</dbReference>
<dbReference type="PANTHER" id="PTHR45528:SF1">
    <property type="entry name" value="SENSOR HISTIDINE KINASE CPXA"/>
    <property type="match status" value="1"/>
</dbReference>
<keyword evidence="7" id="KW-0812">Transmembrane</keyword>
<dbReference type="Pfam" id="PF02518">
    <property type="entry name" value="HATPase_c"/>
    <property type="match status" value="1"/>
</dbReference>
<dbReference type="OrthoDB" id="368131at2"/>
<dbReference type="GO" id="GO:0005886">
    <property type="term" value="C:plasma membrane"/>
    <property type="evidence" value="ECO:0007669"/>
    <property type="project" value="UniProtKB-SubCell"/>
</dbReference>
<evidence type="ECO:0000256" key="13">
    <source>
        <dbReference type="ARBA" id="ARBA00023136"/>
    </source>
</evidence>
<dbReference type="InterPro" id="IPR005467">
    <property type="entry name" value="His_kinase_dom"/>
</dbReference>
<dbReference type="FunFam" id="3.30.565.10:FF:000006">
    <property type="entry name" value="Sensor histidine kinase WalK"/>
    <property type="match status" value="1"/>
</dbReference>
<dbReference type="Proteomes" id="UP000310334">
    <property type="component" value="Unassembled WGS sequence"/>
</dbReference>
<reference evidence="14 15" key="1">
    <citation type="submission" date="2019-04" db="EMBL/GenBank/DDBJ databases">
        <title>Bacillus sediminilitoris sp. nov., isolated from a tidal flat sediment on the East China Sea.</title>
        <authorList>
            <person name="Wei Y."/>
            <person name="Mao H."/>
            <person name="Fang J."/>
        </authorList>
    </citation>
    <scope>NUCLEOTIDE SEQUENCE [LARGE SCALE GENOMIC DNA]</scope>
    <source>
        <strain evidence="14 15">DSL-17</strain>
    </source>
</reference>
<dbReference type="EMBL" id="SSNT01000014">
    <property type="protein sequence ID" value="THF77623.1"/>
    <property type="molecule type" value="Genomic_DNA"/>
</dbReference>
<dbReference type="CDD" id="cd00082">
    <property type="entry name" value="HisKA"/>
    <property type="match status" value="1"/>
</dbReference>
<dbReference type="InterPro" id="IPR036890">
    <property type="entry name" value="HATPase_C_sf"/>
</dbReference>
<dbReference type="SUPFAM" id="SSF47384">
    <property type="entry name" value="Homodimeric domain of signal transducing histidine kinase"/>
    <property type="match status" value="1"/>
</dbReference>
<dbReference type="InterPro" id="IPR050398">
    <property type="entry name" value="HssS/ArlS-like"/>
</dbReference>
<evidence type="ECO:0000256" key="8">
    <source>
        <dbReference type="ARBA" id="ARBA00022741"/>
    </source>
</evidence>
<evidence type="ECO:0000256" key="12">
    <source>
        <dbReference type="ARBA" id="ARBA00023012"/>
    </source>
</evidence>
<dbReference type="Gene3D" id="3.30.565.10">
    <property type="entry name" value="Histidine kinase-like ATPase, C-terminal domain"/>
    <property type="match status" value="1"/>
</dbReference>
<keyword evidence="5" id="KW-0597">Phosphoprotein</keyword>
<dbReference type="SMART" id="SM00387">
    <property type="entry name" value="HATPase_c"/>
    <property type="match status" value="1"/>
</dbReference>
<evidence type="ECO:0000256" key="11">
    <source>
        <dbReference type="ARBA" id="ARBA00022989"/>
    </source>
</evidence>
<protein>
    <recommendedName>
        <fullName evidence="3">histidine kinase</fullName>
        <ecNumber evidence="3">2.7.13.3</ecNumber>
    </recommendedName>
</protein>
<dbReference type="GO" id="GO:0005524">
    <property type="term" value="F:ATP binding"/>
    <property type="evidence" value="ECO:0007669"/>
    <property type="project" value="UniProtKB-KW"/>
</dbReference>
<comment type="subcellular location">
    <subcellularLocation>
        <location evidence="2">Cell membrane</location>
        <topology evidence="2">Multi-pass membrane protein</topology>
    </subcellularLocation>
</comment>
<evidence type="ECO:0000256" key="5">
    <source>
        <dbReference type="ARBA" id="ARBA00022553"/>
    </source>
</evidence>
<dbReference type="GO" id="GO:0000155">
    <property type="term" value="F:phosphorelay sensor kinase activity"/>
    <property type="evidence" value="ECO:0007669"/>
    <property type="project" value="InterPro"/>
</dbReference>
<gene>
    <name evidence="14" type="ORF">E6W99_18095</name>
</gene>
<evidence type="ECO:0000256" key="2">
    <source>
        <dbReference type="ARBA" id="ARBA00004651"/>
    </source>
</evidence>
<sequence>MKWKITGQFLIFMVLSLLLSFFVFLVINVFLLYSNYGKQDHFLPYQNPSYYTLDFETHIRFENGKITIPDSMLAELEQGDIWIQVLDENGTEIYSRFKPEKAPVHYTPADLIHYHKFTGALENSTIFVGKLKRGNRDLSYIMGFPEGVIGKGSINYRPETLIRDILFIILTVVLVVTFIALFFGYFFSNRLAKPLVQIINGIQNLAKGHFQTEYKPKGIYKNVFQNLNELSSSLKSNEDERRKLEKTREEWVTNITHDIKTPLASIKGYSELIQEYELEEIEKKRYLDIILEKSDYIAHLIEDLNITYKLKSTSFPLNKNDEDLVEVVRESIIQILNHPLYEESHLEFKPEIDKYSFCCDRTLIQRALMNLIYNAIVHNPQETIIQIAVQKQQEHVYILIEDNGIGIANEELEELFTRYYRGTNTGETHKGSGLGLAIAKQIVEAHGGEIVVESTLGKGTRICIVF</sequence>
<dbReference type="AlphaFoldDB" id="A0A4S4BRJ8"/>
<keyword evidence="12" id="KW-0902">Two-component regulatory system</keyword>
<dbReference type="CDD" id="cd00075">
    <property type="entry name" value="HATPase"/>
    <property type="match status" value="1"/>
</dbReference>
<comment type="caution">
    <text evidence="14">The sequence shown here is derived from an EMBL/GenBank/DDBJ whole genome shotgun (WGS) entry which is preliminary data.</text>
</comment>
<dbReference type="SUPFAM" id="SSF55874">
    <property type="entry name" value="ATPase domain of HSP90 chaperone/DNA topoisomerase II/histidine kinase"/>
    <property type="match status" value="1"/>
</dbReference>